<dbReference type="Gene3D" id="3.50.50.60">
    <property type="entry name" value="FAD/NAD(P)-binding domain"/>
    <property type="match status" value="1"/>
</dbReference>
<evidence type="ECO:0000313" key="3">
    <source>
        <dbReference type="Proteomes" id="UP001139522"/>
    </source>
</evidence>
<sequence>MEKPRCCYDVVVIGAGPSGAVASSILSEKGYRVLVLEKQHFPRFSIGESLLPQCMEILESAGMLQAVVEAGFQYKNGAAFSANEDDSFFDFRDKFSPGWGTTYQVQRAQFDKVLADCAAEKGAEIRYGHDVISYKDVGDQVQLDVISEDDAYQVEAKFILDASGFGRVLPRLLGLEKESTLSPRVSLFTHIEDRINHLEYDRDKILISVCPENNKIWYWLIPFSDGRASVGVILPRDVYEQNQTSNHDLLRQYIAKTTAMNTFLSNAKFDTDVRKMDGYSCDVTRLYGDKFALLGNAGEFLDPVFSSGVTIALKSADLATHVLDKQLKGLPVDWDTEYAQPLKQGVDTFRAFVDGWYDGTLQDVIFAENKSIQIKKMISSVLAGYAWDKKNPYVKDPSRLKVLAELCRA</sequence>
<dbReference type="PANTHER" id="PTHR43747:SF1">
    <property type="entry name" value="SLR1998 PROTEIN"/>
    <property type="match status" value="1"/>
</dbReference>
<proteinExistence type="predicted"/>
<dbReference type="PRINTS" id="PR00420">
    <property type="entry name" value="RNGMNOXGNASE"/>
</dbReference>
<dbReference type="SUPFAM" id="SSF51905">
    <property type="entry name" value="FAD/NAD(P)-binding domain"/>
    <property type="match status" value="1"/>
</dbReference>
<dbReference type="RefSeq" id="WP_255893869.1">
    <property type="nucleotide sequence ID" value="NZ_JAMZEG020000001.1"/>
</dbReference>
<dbReference type="InterPro" id="IPR002938">
    <property type="entry name" value="FAD-bd"/>
</dbReference>
<dbReference type="EMBL" id="JAMZEG020000001">
    <property type="protein sequence ID" value="MDE8601678.1"/>
    <property type="molecule type" value="Genomic_DNA"/>
</dbReference>
<dbReference type="Pfam" id="PF01494">
    <property type="entry name" value="FAD_binding_3"/>
    <property type="match status" value="1"/>
</dbReference>
<dbReference type="Proteomes" id="UP001139522">
    <property type="component" value="Unassembled WGS sequence"/>
</dbReference>
<organism evidence="2 3">
    <name type="scientific">Marinomonas maritima</name>
    <dbReference type="NCBI Taxonomy" id="2940935"/>
    <lineage>
        <taxon>Bacteria</taxon>
        <taxon>Pseudomonadati</taxon>
        <taxon>Pseudomonadota</taxon>
        <taxon>Gammaproteobacteria</taxon>
        <taxon>Oceanospirillales</taxon>
        <taxon>Oceanospirillaceae</taxon>
        <taxon>Marinomonas</taxon>
    </lineage>
</organism>
<comment type="caution">
    <text evidence="2">The sequence shown here is derived from an EMBL/GenBank/DDBJ whole genome shotgun (WGS) entry which is preliminary data.</text>
</comment>
<reference evidence="2" key="1">
    <citation type="submission" date="2023-01" db="EMBL/GenBank/DDBJ databases">
        <title>Psychroserpens sp. MSW6 and Marinomonas sp. RSW2, isolated from seawater.</title>
        <authorList>
            <person name="Kristyanto S."/>
            <person name="Jung J."/>
            <person name="Kim J.M."/>
            <person name="Jeon C.O."/>
        </authorList>
    </citation>
    <scope>NUCLEOTIDE SEQUENCE</scope>
    <source>
        <strain evidence="2">RSW2</strain>
    </source>
</reference>
<name>A0ABT5WA24_9GAMM</name>
<feature type="domain" description="FAD-binding" evidence="1">
    <location>
        <begin position="8"/>
        <end position="228"/>
    </location>
</feature>
<dbReference type="InterPro" id="IPR036188">
    <property type="entry name" value="FAD/NAD-bd_sf"/>
</dbReference>
<protein>
    <submittedName>
        <fullName evidence="2">NAD(P)/FAD-dependent oxidoreductase</fullName>
    </submittedName>
</protein>
<keyword evidence="3" id="KW-1185">Reference proteome</keyword>
<evidence type="ECO:0000313" key="2">
    <source>
        <dbReference type="EMBL" id="MDE8601678.1"/>
    </source>
</evidence>
<accession>A0ABT5WA24</accession>
<dbReference type="PANTHER" id="PTHR43747">
    <property type="entry name" value="FAD-BINDING PROTEIN"/>
    <property type="match status" value="1"/>
</dbReference>
<dbReference type="InterPro" id="IPR050816">
    <property type="entry name" value="Flavin-dep_Halogenase_NPB"/>
</dbReference>
<gene>
    <name evidence="2" type="ORF">M3I01_001875</name>
</gene>
<evidence type="ECO:0000259" key="1">
    <source>
        <dbReference type="Pfam" id="PF01494"/>
    </source>
</evidence>